<reference evidence="2 3" key="1">
    <citation type="journal article" date="2011" name="J. Bacteriol.">
        <title>Genome sequence of the mercury-methylating strain Desulfovibrio desulfuricans ND132.</title>
        <authorList>
            <person name="Brown S.D."/>
            <person name="Gilmour C.C."/>
            <person name="Kucken A.M."/>
            <person name="Wall J.D."/>
            <person name="Elias D.A."/>
            <person name="Brandt C.C."/>
            <person name="Podar M."/>
            <person name="Chertkov O."/>
            <person name="Held B."/>
            <person name="Bruce D.C."/>
            <person name="Detter J.C."/>
            <person name="Tapia R."/>
            <person name="Han C.S."/>
            <person name="Goodwin L.A."/>
            <person name="Cheng J.F."/>
            <person name="Pitluck S."/>
            <person name="Woyke T."/>
            <person name="Mikhailova N."/>
            <person name="Ivanova N.N."/>
            <person name="Han J."/>
            <person name="Lucas S."/>
            <person name="Lapidus A.L."/>
            <person name="Land M.L."/>
            <person name="Hauser L.J."/>
            <person name="Palumbo A.V."/>
        </authorList>
    </citation>
    <scope>NUCLEOTIDE SEQUENCE [LARGE SCALE GENOMIC DNA]</scope>
    <source>
        <strain evidence="2 3">ND132</strain>
    </source>
</reference>
<accession>F0JI10</accession>
<evidence type="ECO:0000313" key="3">
    <source>
        <dbReference type="Proteomes" id="UP000007845"/>
    </source>
</evidence>
<evidence type="ECO:0000256" key="1">
    <source>
        <dbReference type="SAM" id="MobiDB-lite"/>
    </source>
</evidence>
<name>F0JI10_9BACT</name>
<dbReference type="KEGG" id="ddn:DND132_0925"/>
<organism evidence="2 3">
    <name type="scientific">Pseudodesulfovibrio mercurii</name>
    <dbReference type="NCBI Taxonomy" id="641491"/>
    <lineage>
        <taxon>Bacteria</taxon>
        <taxon>Pseudomonadati</taxon>
        <taxon>Thermodesulfobacteriota</taxon>
        <taxon>Desulfovibrionia</taxon>
        <taxon>Desulfovibrionales</taxon>
        <taxon>Desulfovibrionaceae</taxon>
    </lineage>
</organism>
<proteinExistence type="predicted"/>
<dbReference type="Proteomes" id="UP000007845">
    <property type="component" value="Chromosome"/>
</dbReference>
<dbReference type="SMR" id="F0JI10"/>
<sequence>MFDHNGREPILSETEIRFLLSDTAVGAKSMPRPTRDKGKGKTKGVQRKRLVEILSAAIREYRQP</sequence>
<feature type="region of interest" description="Disordered" evidence="1">
    <location>
        <begin position="24"/>
        <end position="46"/>
    </location>
</feature>
<dbReference type="HOGENOM" id="CLU_2860372_0_0_7"/>
<dbReference type="AlphaFoldDB" id="F0JI10"/>
<keyword evidence="3" id="KW-1185">Reference proteome</keyword>
<dbReference type="EMBL" id="CP003220">
    <property type="protein sequence ID" value="EGB14140.1"/>
    <property type="molecule type" value="Genomic_DNA"/>
</dbReference>
<gene>
    <name evidence="2" type="ORF">DND132_0925</name>
</gene>
<protein>
    <submittedName>
        <fullName evidence="2">Uncharacterized protein</fullName>
    </submittedName>
</protein>
<evidence type="ECO:0000313" key="2">
    <source>
        <dbReference type="EMBL" id="EGB14140.1"/>
    </source>
</evidence>